<reference evidence="8" key="4">
    <citation type="submission" date="2025-08" db="UniProtKB">
        <authorList>
            <consortium name="Ensembl"/>
        </authorList>
    </citation>
    <scope>IDENTIFICATION</scope>
</reference>
<dbReference type="PANTHER" id="PTHR10339">
    <property type="entry name" value="ADP-RIBOSYLTRANSFERASE"/>
    <property type="match status" value="1"/>
</dbReference>
<keyword evidence="9" id="KW-1185">Reference proteome</keyword>
<evidence type="ECO:0000256" key="2">
    <source>
        <dbReference type="ARBA" id="ARBA00022676"/>
    </source>
</evidence>
<keyword evidence="4" id="KW-0548">Nucleotidyltransferase</keyword>
<evidence type="ECO:0000313" key="8">
    <source>
        <dbReference type="Ensembl" id="ENSEEEP00000009074.2"/>
    </source>
</evidence>
<reference evidence="8" key="3">
    <citation type="submission" date="2020-05" db="EMBL/GenBank/DDBJ databases">
        <title>Electrophorus electricus (electric eel) genome, fEleEle1, primary haplotype.</title>
        <authorList>
            <person name="Myers G."/>
            <person name="Meyer A."/>
            <person name="Fedrigo O."/>
            <person name="Formenti G."/>
            <person name="Rhie A."/>
            <person name="Tracey A."/>
            <person name="Sims Y."/>
            <person name="Jarvis E.D."/>
        </authorList>
    </citation>
    <scope>NUCLEOTIDE SEQUENCE [LARGE SCALE GENOMIC DNA]</scope>
</reference>
<name>A0A4W4EDN5_ELEEL</name>
<reference evidence="9" key="1">
    <citation type="journal article" date="2014" name="Science">
        <title>Nonhuman genetics. Genomic basis for the convergent evolution of electric organs.</title>
        <authorList>
            <person name="Gallant J.R."/>
            <person name="Traeger L.L."/>
            <person name="Volkening J.D."/>
            <person name="Moffett H."/>
            <person name="Chen P.H."/>
            <person name="Novina C.D."/>
            <person name="Phillips G.N.Jr."/>
            <person name="Anand R."/>
            <person name="Wells G.B."/>
            <person name="Pinch M."/>
            <person name="Guth R."/>
            <person name="Unguez G.A."/>
            <person name="Albert J.S."/>
            <person name="Zakon H.H."/>
            <person name="Samanta M.P."/>
            <person name="Sussman M.R."/>
        </authorList>
    </citation>
    <scope>NUCLEOTIDE SEQUENCE [LARGE SCALE GENOMIC DNA]</scope>
</reference>
<dbReference type="InterPro" id="IPR050999">
    <property type="entry name" value="ADP-ribosyltransferase_ARG"/>
</dbReference>
<dbReference type="Proteomes" id="UP000314983">
    <property type="component" value="Chromosome 9"/>
</dbReference>
<organism evidence="8 9">
    <name type="scientific">Electrophorus electricus</name>
    <name type="common">Electric eel</name>
    <name type="synonym">Gymnotus electricus</name>
    <dbReference type="NCBI Taxonomy" id="8005"/>
    <lineage>
        <taxon>Eukaryota</taxon>
        <taxon>Metazoa</taxon>
        <taxon>Chordata</taxon>
        <taxon>Craniata</taxon>
        <taxon>Vertebrata</taxon>
        <taxon>Euteleostomi</taxon>
        <taxon>Actinopterygii</taxon>
        <taxon>Neopterygii</taxon>
        <taxon>Teleostei</taxon>
        <taxon>Ostariophysi</taxon>
        <taxon>Gymnotiformes</taxon>
        <taxon>Gymnotoidei</taxon>
        <taxon>Gymnotidae</taxon>
        <taxon>Electrophorus</taxon>
    </lineage>
</organism>
<dbReference type="GO" id="GO:0106274">
    <property type="term" value="F:NAD+-protein-arginine ADP-ribosyltransferase activity"/>
    <property type="evidence" value="ECO:0007669"/>
    <property type="project" value="UniProtKB-EC"/>
</dbReference>
<reference evidence="9" key="2">
    <citation type="journal article" date="2017" name="Sci. Adv.">
        <title>A tail of two voltages: Proteomic comparison of the three electric organs of the electric eel.</title>
        <authorList>
            <person name="Traeger L.L."/>
            <person name="Sabat G."/>
            <person name="Barrett-Wilt G.A."/>
            <person name="Wells G.B."/>
            <person name="Sussman M.R."/>
        </authorList>
    </citation>
    <scope>NUCLEOTIDE SEQUENCE [LARGE SCALE GENOMIC DNA]</scope>
</reference>
<evidence type="ECO:0000256" key="7">
    <source>
        <dbReference type="RuleBase" id="RU361228"/>
    </source>
</evidence>
<reference evidence="8" key="5">
    <citation type="submission" date="2025-09" db="UniProtKB">
        <authorList>
            <consortium name="Ensembl"/>
        </authorList>
    </citation>
    <scope>IDENTIFICATION</scope>
</reference>
<dbReference type="OMA" id="MICTFIN"/>
<dbReference type="PRINTS" id="PR00970">
    <property type="entry name" value="RIBTRNSFRASE"/>
</dbReference>
<keyword evidence="3 7" id="KW-0808">Transferase</keyword>
<dbReference type="SUPFAM" id="SSF56399">
    <property type="entry name" value="ADP-ribosylation"/>
    <property type="match status" value="1"/>
</dbReference>
<evidence type="ECO:0000256" key="6">
    <source>
        <dbReference type="ARBA" id="ARBA00047597"/>
    </source>
</evidence>
<accession>A0A4W4EDN5</accession>
<keyword evidence="5 7" id="KW-0521">NADP</keyword>
<proteinExistence type="inferred from homology"/>
<keyword evidence="7" id="KW-0520">NAD</keyword>
<evidence type="ECO:0000313" key="9">
    <source>
        <dbReference type="Proteomes" id="UP000314983"/>
    </source>
</evidence>
<dbReference type="InterPro" id="IPR000768">
    <property type="entry name" value="ART"/>
</dbReference>
<dbReference type="GO" id="GO:0003950">
    <property type="term" value="F:NAD+ poly-ADP-ribosyltransferase activity"/>
    <property type="evidence" value="ECO:0007669"/>
    <property type="project" value="TreeGrafter"/>
</dbReference>
<evidence type="ECO:0000256" key="3">
    <source>
        <dbReference type="ARBA" id="ARBA00022679"/>
    </source>
</evidence>
<dbReference type="Pfam" id="PF01129">
    <property type="entry name" value="ART"/>
    <property type="match status" value="1"/>
</dbReference>
<dbReference type="EC" id="2.4.2.31" evidence="7"/>
<comment type="similarity">
    <text evidence="1 7">Belongs to the Arg-specific ADP-ribosyltransferase family.</text>
</comment>
<dbReference type="Gene3D" id="3.90.176.10">
    <property type="entry name" value="Toxin ADP-ribosyltransferase, Chain A, domain 1"/>
    <property type="match status" value="1"/>
</dbReference>
<evidence type="ECO:0000256" key="4">
    <source>
        <dbReference type="ARBA" id="ARBA00022695"/>
    </source>
</evidence>
<dbReference type="Ensembl" id="ENSEEET00000009191.2">
    <property type="protein sequence ID" value="ENSEEEP00000009074.2"/>
    <property type="gene ID" value="ENSEEEG00000004676.2"/>
</dbReference>
<dbReference type="GeneTree" id="ENSGT01030000234601"/>
<keyword evidence="2 7" id="KW-0328">Glycosyltransferase</keyword>
<evidence type="ECO:0000256" key="5">
    <source>
        <dbReference type="ARBA" id="ARBA00022857"/>
    </source>
</evidence>
<dbReference type="GO" id="GO:0016779">
    <property type="term" value="F:nucleotidyltransferase activity"/>
    <property type="evidence" value="ECO:0007669"/>
    <property type="project" value="UniProtKB-KW"/>
</dbReference>
<comment type="catalytic activity">
    <reaction evidence="6 7">
        <text>L-arginyl-[protein] + NAD(+) = N(omega)-(ADP-D-ribosyl)-L-arginyl-[protein] + nicotinamide + H(+)</text>
        <dbReference type="Rhea" id="RHEA:19149"/>
        <dbReference type="Rhea" id="RHEA-COMP:10532"/>
        <dbReference type="Rhea" id="RHEA-COMP:15087"/>
        <dbReference type="ChEBI" id="CHEBI:15378"/>
        <dbReference type="ChEBI" id="CHEBI:17154"/>
        <dbReference type="ChEBI" id="CHEBI:29965"/>
        <dbReference type="ChEBI" id="CHEBI:57540"/>
        <dbReference type="ChEBI" id="CHEBI:142554"/>
        <dbReference type="EC" id="2.4.2.31"/>
    </reaction>
</comment>
<dbReference type="PANTHER" id="PTHR10339:SF27">
    <property type="entry name" value="NAD(P)(+)--ARGININE ADP-RIBOSYLTRANSFERASE"/>
    <property type="match status" value="1"/>
</dbReference>
<dbReference type="PROSITE" id="PS51996">
    <property type="entry name" value="TR_MART"/>
    <property type="match status" value="1"/>
</dbReference>
<sequence length="279" mass="31279">FAFYPAYTLLFVGKILDMSPDAVDGTYSECRDKMMQTVTKPGGLLQEEIKANKDFAEMWRSHGGTCEKQIYGGTSYHLAALQAYANSKPKFRKVFNEMVQTKGKNITIYEKEFPFKSLHFLLTDIIRLLNNGTVCSHVYFGTVKTYRGNTGSKVRFGKFLQASVKNSSETEVIESEGEGTLFNITSCSAVNIEIYTCTSEEIEHLISPTEVFVVQSIKEVQNEDASYKIITLTHSRFQSNHDCFFPSSLHGGSSRLVLSSEVLALMGTILGLFHFTVMQ</sequence>
<evidence type="ECO:0000256" key="1">
    <source>
        <dbReference type="ARBA" id="ARBA00009558"/>
    </source>
</evidence>
<dbReference type="AlphaFoldDB" id="A0A4W4EDN5"/>
<protein>
    <recommendedName>
        <fullName evidence="7">NAD(P)(+)--arginine ADP-ribosyltransferase</fullName>
        <ecNumber evidence="7">2.4.2.31</ecNumber>
    </recommendedName>
    <alternativeName>
        <fullName evidence="7">Mono(ADP-ribosyl)transferase</fullName>
    </alternativeName>
</protein>